<protein>
    <recommendedName>
        <fullName evidence="3">peptidylprolyl isomerase</fullName>
        <ecNumber evidence="3">5.2.1.8</ecNumber>
    </recommendedName>
</protein>
<dbReference type="InterPro" id="IPR008881">
    <property type="entry name" value="Trigger_fac_ribosome-bd_bac"/>
</dbReference>
<dbReference type="InterPro" id="IPR036611">
    <property type="entry name" value="Trigger_fac_ribosome-bd_sf"/>
</dbReference>
<keyword evidence="6 9" id="KW-0413">Isomerase</keyword>
<keyword evidence="5" id="KW-0143">Chaperone</keyword>
<dbReference type="InterPro" id="IPR037041">
    <property type="entry name" value="Trigger_fac_C_sf"/>
</dbReference>
<dbReference type="GO" id="GO:0043335">
    <property type="term" value="P:protein unfolding"/>
    <property type="evidence" value="ECO:0007669"/>
    <property type="project" value="TreeGrafter"/>
</dbReference>
<dbReference type="InterPro" id="IPR008880">
    <property type="entry name" value="Trigger_fac_C"/>
</dbReference>
<dbReference type="NCBIfam" id="TIGR00115">
    <property type="entry name" value="tig"/>
    <property type="match status" value="1"/>
</dbReference>
<dbReference type="EMBL" id="UOEP01000114">
    <property type="protein sequence ID" value="VAW20179.1"/>
    <property type="molecule type" value="Genomic_DNA"/>
</dbReference>
<evidence type="ECO:0000259" key="8">
    <source>
        <dbReference type="Pfam" id="PF05698"/>
    </source>
</evidence>
<gene>
    <name evidence="9" type="ORF">MNBD_BACTEROID01-317</name>
</gene>
<dbReference type="GO" id="GO:0003755">
    <property type="term" value="F:peptidyl-prolyl cis-trans isomerase activity"/>
    <property type="evidence" value="ECO:0007669"/>
    <property type="project" value="UniProtKB-KW"/>
</dbReference>
<proteinExistence type="inferred from homology"/>
<name>A0A3B0U6R8_9ZZZZ</name>
<dbReference type="AlphaFoldDB" id="A0A3B0U6R8"/>
<keyword evidence="4" id="KW-0697">Rotamase</keyword>
<evidence type="ECO:0000313" key="9">
    <source>
        <dbReference type="EMBL" id="VAW20179.1"/>
    </source>
</evidence>
<comment type="catalytic activity">
    <reaction evidence="1">
        <text>[protein]-peptidylproline (omega=180) = [protein]-peptidylproline (omega=0)</text>
        <dbReference type="Rhea" id="RHEA:16237"/>
        <dbReference type="Rhea" id="RHEA-COMP:10747"/>
        <dbReference type="Rhea" id="RHEA-COMP:10748"/>
        <dbReference type="ChEBI" id="CHEBI:83833"/>
        <dbReference type="ChEBI" id="CHEBI:83834"/>
        <dbReference type="EC" id="5.2.1.8"/>
    </reaction>
</comment>
<sequence>MNITKENIDETNAVIKIAIEKADYEGSVNDVLKDYRQKASIPGFRPGKVPMGLIQKRFGKAILAEEINKVLSKNLSKFIIEEKLPILGEPLPNEGQQKTIDWEKDEEFEFVFDVAIAPEIKVTLDKRSKYKYYVIKVDDKMIDRQIEDITASFGSNKPIDEVVEKATVKGDFAQLDDEGNVLEGGISPSGVSIAVDIIKDEGIKKEFIGRKKGGTLVFDPVKAFDNRHEVGHMLNISHEEAEALDARFNYTITEILQFEKAEVNEELFKKVYGEDSGITTIEAFREKIKTEMATNLAYSSDHKFTLDTRDILLEKTNIELPEAFLKRWLKVTNKELAEEQIENDFSNFAKDLRWQLIKDFLAKENEISVTEDEALELARQIAFAQFNQYGMYNITPEQLDSFAKMMLDKEEEKEKIYKKLYEDKIIKTVKEKVNIEEVEVTQEEFTEMMK</sequence>
<dbReference type="SUPFAM" id="SSF102735">
    <property type="entry name" value="Trigger factor ribosome-binding domain"/>
    <property type="match status" value="1"/>
</dbReference>
<dbReference type="GO" id="GO:0044183">
    <property type="term" value="F:protein folding chaperone"/>
    <property type="evidence" value="ECO:0007669"/>
    <property type="project" value="TreeGrafter"/>
</dbReference>
<keyword evidence="9" id="KW-0132">Cell division</keyword>
<dbReference type="Pfam" id="PF05698">
    <property type="entry name" value="Trigger_C"/>
    <property type="match status" value="1"/>
</dbReference>
<accession>A0A3B0U6R8</accession>
<dbReference type="EC" id="5.2.1.8" evidence="3"/>
<organism evidence="9">
    <name type="scientific">hydrothermal vent metagenome</name>
    <dbReference type="NCBI Taxonomy" id="652676"/>
    <lineage>
        <taxon>unclassified sequences</taxon>
        <taxon>metagenomes</taxon>
        <taxon>ecological metagenomes</taxon>
    </lineage>
</organism>
<evidence type="ECO:0000256" key="4">
    <source>
        <dbReference type="ARBA" id="ARBA00023110"/>
    </source>
</evidence>
<dbReference type="Gene3D" id="1.10.3120.10">
    <property type="entry name" value="Trigger factor, C-terminal domain"/>
    <property type="match status" value="1"/>
</dbReference>
<dbReference type="PANTHER" id="PTHR30560:SF3">
    <property type="entry name" value="TRIGGER FACTOR-LIKE PROTEIN TIG, CHLOROPLASTIC"/>
    <property type="match status" value="1"/>
</dbReference>
<dbReference type="InterPro" id="IPR005215">
    <property type="entry name" value="Trig_fac"/>
</dbReference>
<evidence type="ECO:0000256" key="2">
    <source>
        <dbReference type="ARBA" id="ARBA00005464"/>
    </source>
</evidence>
<evidence type="ECO:0000259" key="7">
    <source>
        <dbReference type="Pfam" id="PF05697"/>
    </source>
</evidence>
<dbReference type="GO" id="GO:0015031">
    <property type="term" value="P:protein transport"/>
    <property type="evidence" value="ECO:0007669"/>
    <property type="project" value="InterPro"/>
</dbReference>
<reference evidence="9" key="1">
    <citation type="submission" date="2018-06" db="EMBL/GenBank/DDBJ databases">
        <authorList>
            <person name="Zhirakovskaya E."/>
        </authorList>
    </citation>
    <scope>NUCLEOTIDE SEQUENCE</scope>
</reference>
<evidence type="ECO:0000256" key="1">
    <source>
        <dbReference type="ARBA" id="ARBA00000971"/>
    </source>
</evidence>
<dbReference type="PANTHER" id="PTHR30560">
    <property type="entry name" value="TRIGGER FACTOR CHAPERONE AND PEPTIDYL-PROLYL CIS/TRANS ISOMERASE"/>
    <property type="match status" value="1"/>
</dbReference>
<dbReference type="GO" id="GO:0051083">
    <property type="term" value="P:'de novo' cotranslational protein folding"/>
    <property type="evidence" value="ECO:0007669"/>
    <property type="project" value="TreeGrafter"/>
</dbReference>
<dbReference type="GO" id="GO:0051301">
    <property type="term" value="P:cell division"/>
    <property type="evidence" value="ECO:0007669"/>
    <property type="project" value="UniProtKB-KW"/>
</dbReference>
<feature type="domain" description="Trigger factor ribosome-binding bacterial" evidence="7">
    <location>
        <begin position="1"/>
        <end position="149"/>
    </location>
</feature>
<evidence type="ECO:0000256" key="3">
    <source>
        <dbReference type="ARBA" id="ARBA00013194"/>
    </source>
</evidence>
<comment type="similarity">
    <text evidence="2">Belongs to the FKBP-type PPIase family. Tig subfamily.</text>
</comment>
<feature type="domain" description="Trigger factor C-terminal" evidence="8">
    <location>
        <begin position="280"/>
        <end position="430"/>
    </location>
</feature>
<dbReference type="GO" id="GO:0043022">
    <property type="term" value="F:ribosome binding"/>
    <property type="evidence" value="ECO:0007669"/>
    <property type="project" value="TreeGrafter"/>
</dbReference>
<evidence type="ECO:0000256" key="6">
    <source>
        <dbReference type="ARBA" id="ARBA00023235"/>
    </source>
</evidence>
<dbReference type="PIRSF" id="PIRSF003095">
    <property type="entry name" value="Trigger_factor"/>
    <property type="match status" value="1"/>
</dbReference>
<keyword evidence="9" id="KW-0131">Cell cycle</keyword>
<dbReference type="InterPro" id="IPR027304">
    <property type="entry name" value="Trigger_fact/SurA_dom_sf"/>
</dbReference>
<dbReference type="Pfam" id="PF05697">
    <property type="entry name" value="Trigger_N"/>
    <property type="match status" value="1"/>
</dbReference>
<dbReference type="Gene3D" id="3.30.70.1050">
    <property type="entry name" value="Trigger factor ribosome-binding domain"/>
    <property type="match status" value="1"/>
</dbReference>
<evidence type="ECO:0000256" key="5">
    <source>
        <dbReference type="ARBA" id="ARBA00023186"/>
    </source>
</evidence>
<dbReference type="SUPFAM" id="SSF109998">
    <property type="entry name" value="Triger factor/SurA peptide-binding domain-like"/>
    <property type="match status" value="1"/>
</dbReference>